<feature type="region of interest" description="Disordered" evidence="1">
    <location>
        <begin position="1"/>
        <end position="57"/>
    </location>
</feature>
<proteinExistence type="predicted"/>
<feature type="compositionally biased region" description="Basic and acidic residues" evidence="1">
    <location>
        <begin position="30"/>
        <end position="53"/>
    </location>
</feature>
<keyword evidence="3" id="KW-1185">Reference proteome</keyword>
<evidence type="ECO:0000313" key="3">
    <source>
        <dbReference type="Proteomes" id="UP000246464"/>
    </source>
</evidence>
<protein>
    <submittedName>
        <fullName evidence="2">Uncharacterized protein</fullName>
    </submittedName>
</protein>
<dbReference type="Proteomes" id="UP000246464">
    <property type="component" value="Chromosome 18"/>
</dbReference>
<organism evidence="2 3">
    <name type="scientific">Scophthalmus maximus</name>
    <name type="common">Turbot</name>
    <name type="synonym">Psetta maxima</name>
    <dbReference type="NCBI Taxonomy" id="52904"/>
    <lineage>
        <taxon>Eukaryota</taxon>
        <taxon>Metazoa</taxon>
        <taxon>Chordata</taxon>
        <taxon>Craniata</taxon>
        <taxon>Vertebrata</taxon>
        <taxon>Euteleostomi</taxon>
        <taxon>Actinopterygii</taxon>
        <taxon>Neopterygii</taxon>
        <taxon>Teleostei</taxon>
        <taxon>Neoteleostei</taxon>
        <taxon>Acanthomorphata</taxon>
        <taxon>Carangaria</taxon>
        <taxon>Pleuronectiformes</taxon>
        <taxon>Pleuronectoidei</taxon>
        <taxon>Scophthalmidae</taxon>
        <taxon>Scophthalmus</taxon>
    </lineage>
</organism>
<evidence type="ECO:0000313" key="2">
    <source>
        <dbReference type="EMBL" id="AWP18066.1"/>
    </source>
</evidence>
<dbReference type="AlphaFoldDB" id="A0A2U9CQM6"/>
<name>A0A2U9CQM6_SCOMX</name>
<gene>
    <name evidence="2" type="ORF">SMAX5B_020577</name>
</gene>
<accession>A0A2U9CQM6</accession>
<reference evidence="2 3" key="1">
    <citation type="submission" date="2017-12" db="EMBL/GenBank/DDBJ databases">
        <title>Integrating genomic resources of turbot (Scophthalmus maximus) in depth evaluation of genetic and physical mapping variation across individuals.</title>
        <authorList>
            <person name="Martinez P."/>
        </authorList>
    </citation>
    <scope>NUCLEOTIDE SEQUENCE [LARGE SCALE GENOMIC DNA]</scope>
</reference>
<evidence type="ECO:0000256" key="1">
    <source>
        <dbReference type="SAM" id="MobiDB-lite"/>
    </source>
</evidence>
<sequence length="66" mass="7177">MYDLPFGSTADPREPAPMPADNAKPPPSSIKKDNLQLSRGEDQEEIHPSDAELKNGNSAIRFLLAS</sequence>
<dbReference type="EMBL" id="CP026260">
    <property type="protein sequence ID" value="AWP18066.1"/>
    <property type="molecule type" value="Genomic_DNA"/>
</dbReference>